<keyword evidence="3" id="KW-1185">Reference proteome</keyword>
<protein>
    <submittedName>
        <fullName evidence="2">Uncharacterized protein</fullName>
    </submittedName>
</protein>
<evidence type="ECO:0000256" key="1">
    <source>
        <dbReference type="SAM" id="MobiDB-lite"/>
    </source>
</evidence>
<comment type="caution">
    <text evidence="2">The sequence shown here is derived from an EMBL/GenBank/DDBJ whole genome shotgun (WGS) entry which is preliminary data.</text>
</comment>
<reference evidence="2" key="1">
    <citation type="submission" date="2020-07" db="EMBL/GenBank/DDBJ databases">
        <title>Multicomponent nature underlies the extraordinary mechanical properties of spider dragline silk.</title>
        <authorList>
            <person name="Kono N."/>
            <person name="Nakamura H."/>
            <person name="Mori M."/>
            <person name="Yoshida Y."/>
            <person name="Ohtoshi R."/>
            <person name="Malay A.D."/>
            <person name="Moran D.A.P."/>
            <person name="Tomita M."/>
            <person name="Numata K."/>
            <person name="Arakawa K."/>
        </authorList>
    </citation>
    <scope>NUCLEOTIDE SEQUENCE</scope>
</reference>
<proteinExistence type="predicted"/>
<gene>
    <name evidence="2" type="primary">AVEN_157502_1</name>
    <name evidence="2" type="ORF">TNCT_289561</name>
</gene>
<name>A0A8X6GXV3_TRICU</name>
<feature type="compositionally biased region" description="Basic and acidic residues" evidence="1">
    <location>
        <begin position="111"/>
        <end position="133"/>
    </location>
</feature>
<evidence type="ECO:0000313" key="3">
    <source>
        <dbReference type="Proteomes" id="UP000887116"/>
    </source>
</evidence>
<accession>A0A8X6GXV3</accession>
<dbReference type="AlphaFoldDB" id="A0A8X6GXV3"/>
<organism evidence="2 3">
    <name type="scientific">Trichonephila clavata</name>
    <name type="common">Joro spider</name>
    <name type="synonym">Nephila clavata</name>
    <dbReference type="NCBI Taxonomy" id="2740835"/>
    <lineage>
        <taxon>Eukaryota</taxon>
        <taxon>Metazoa</taxon>
        <taxon>Ecdysozoa</taxon>
        <taxon>Arthropoda</taxon>
        <taxon>Chelicerata</taxon>
        <taxon>Arachnida</taxon>
        <taxon>Araneae</taxon>
        <taxon>Araneomorphae</taxon>
        <taxon>Entelegynae</taxon>
        <taxon>Araneoidea</taxon>
        <taxon>Nephilidae</taxon>
        <taxon>Trichonephila</taxon>
    </lineage>
</organism>
<dbReference type="OrthoDB" id="10509713at2759"/>
<evidence type="ECO:0000313" key="2">
    <source>
        <dbReference type="EMBL" id="GFR12464.1"/>
    </source>
</evidence>
<dbReference type="EMBL" id="BMAO01036689">
    <property type="protein sequence ID" value="GFR12464.1"/>
    <property type="molecule type" value="Genomic_DNA"/>
</dbReference>
<dbReference type="Proteomes" id="UP000887116">
    <property type="component" value="Unassembled WGS sequence"/>
</dbReference>
<feature type="region of interest" description="Disordered" evidence="1">
    <location>
        <begin position="100"/>
        <end position="133"/>
    </location>
</feature>
<sequence>MKNMNEWYMEQSHYHNFKETELRRYMMKASDLYQLVMRKIRRYVIPPRNPAEELKMSIESRMNENERLRDFIVQYITYIEEDLEFDTSFKDNAKEFYKNLIPQEAPENEITEDKSPDEPDKEVVPDESEKAAE</sequence>